<accession>M7Z5V9</accession>
<evidence type="ECO:0000313" key="1">
    <source>
        <dbReference type="EMBL" id="EMS55372.1"/>
    </source>
</evidence>
<sequence>MSAVSGFSPARLLTNHRLPITSGDLQLGEVSNYSWRRSQPVACRVCRCHRCPHTVDAAATCQDPDSKSHRSSR</sequence>
<gene>
    <name evidence="1" type="ORF">TRIUR3_32449</name>
</gene>
<organism evidence="1">
    <name type="scientific">Triticum urartu</name>
    <name type="common">Red wild einkorn</name>
    <name type="synonym">Crithodium urartu</name>
    <dbReference type="NCBI Taxonomy" id="4572"/>
    <lineage>
        <taxon>Eukaryota</taxon>
        <taxon>Viridiplantae</taxon>
        <taxon>Streptophyta</taxon>
        <taxon>Embryophyta</taxon>
        <taxon>Tracheophyta</taxon>
        <taxon>Spermatophyta</taxon>
        <taxon>Magnoliopsida</taxon>
        <taxon>Liliopsida</taxon>
        <taxon>Poales</taxon>
        <taxon>Poaceae</taxon>
        <taxon>BOP clade</taxon>
        <taxon>Pooideae</taxon>
        <taxon>Triticodae</taxon>
        <taxon>Triticeae</taxon>
        <taxon>Triticinae</taxon>
        <taxon>Triticum</taxon>
    </lineage>
</organism>
<proteinExistence type="predicted"/>
<reference evidence="1" key="1">
    <citation type="journal article" date="2013" name="Nature">
        <title>Draft genome of the wheat A-genome progenitor Triticum urartu.</title>
        <authorList>
            <person name="Ling H.Q."/>
            <person name="Zhao S."/>
            <person name="Liu D."/>
            <person name="Wang J."/>
            <person name="Sun H."/>
            <person name="Zhang C."/>
            <person name="Fan H."/>
            <person name="Li D."/>
            <person name="Dong L."/>
            <person name="Tao Y."/>
            <person name="Gao C."/>
            <person name="Wu H."/>
            <person name="Li Y."/>
            <person name="Cui Y."/>
            <person name="Guo X."/>
            <person name="Zheng S."/>
            <person name="Wang B."/>
            <person name="Yu K."/>
            <person name="Liang Q."/>
            <person name="Yang W."/>
            <person name="Lou X."/>
            <person name="Chen J."/>
            <person name="Feng M."/>
            <person name="Jian J."/>
            <person name="Zhang X."/>
            <person name="Luo G."/>
            <person name="Jiang Y."/>
            <person name="Liu J."/>
            <person name="Wang Z."/>
            <person name="Sha Y."/>
            <person name="Zhang B."/>
            <person name="Wu H."/>
            <person name="Tang D."/>
            <person name="Shen Q."/>
            <person name="Xue P."/>
            <person name="Zou S."/>
            <person name="Wang X."/>
            <person name="Liu X."/>
            <person name="Wang F."/>
            <person name="Yang Y."/>
            <person name="An X."/>
            <person name="Dong Z."/>
            <person name="Zhang K."/>
            <person name="Zhang X."/>
            <person name="Luo M.C."/>
            <person name="Dvorak J."/>
            <person name="Tong Y."/>
            <person name="Wang J."/>
            <person name="Yang H."/>
            <person name="Li Z."/>
            <person name="Wang D."/>
            <person name="Zhang A."/>
            <person name="Wang J."/>
        </authorList>
    </citation>
    <scope>NUCLEOTIDE SEQUENCE</scope>
</reference>
<dbReference type="AlphaFoldDB" id="M7Z5V9"/>
<protein>
    <submittedName>
        <fullName evidence="1">Uncharacterized protein</fullName>
    </submittedName>
</protein>
<name>M7Z5V9_TRIUA</name>
<dbReference type="EMBL" id="KD170987">
    <property type="protein sequence ID" value="EMS55372.1"/>
    <property type="molecule type" value="Genomic_DNA"/>
</dbReference>